<dbReference type="EMBL" id="VFPT01000001">
    <property type="protein sequence ID" value="TQM93952.1"/>
    <property type="molecule type" value="Genomic_DNA"/>
</dbReference>
<evidence type="ECO:0000313" key="1">
    <source>
        <dbReference type="EMBL" id="TQM93952.1"/>
    </source>
</evidence>
<proteinExistence type="predicted"/>
<name>A0A543KFU9_9RHOB</name>
<comment type="caution">
    <text evidence="1">The sequence shown here is derived from an EMBL/GenBank/DDBJ whole genome shotgun (WGS) entry which is preliminary data.</text>
</comment>
<gene>
    <name evidence="1" type="ORF">BD293_2607</name>
</gene>
<protein>
    <submittedName>
        <fullName evidence="1">Uncharacterized protein</fullName>
    </submittedName>
</protein>
<organism evidence="1 2">
    <name type="scientific">Roseinatronobacter monicus</name>
    <dbReference type="NCBI Taxonomy" id="393481"/>
    <lineage>
        <taxon>Bacteria</taxon>
        <taxon>Pseudomonadati</taxon>
        <taxon>Pseudomonadota</taxon>
        <taxon>Alphaproteobacteria</taxon>
        <taxon>Rhodobacterales</taxon>
        <taxon>Paracoccaceae</taxon>
        <taxon>Roseinatronobacter</taxon>
    </lineage>
</organism>
<dbReference type="Proteomes" id="UP000320582">
    <property type="component" value="Unassembled WGS sequence"/>
</dbReference>
<dbReference type="AlphaFoldDB" id="A0A543KFU9"/>
<accession>A0A543KFU9</accession>
<reference evidence="1 2" key="1">
    <citation type="submission" date="2019-06" db="EMBL/GenBank/DDBJ databases">
        <title>Genomic Encyclopedia of Archaeal and Bacterial Type Strains, Phase II (KMG-II): from individual species to whole genera.</title>
        <authorList>
            <person name="Goeker M."/>
        </authorList>
    </citation>
    <scope>NUCLEOTIDE SEQUENCE [LARGE SCALE GENOMIC DNA]</scope>
    <source>
        <strain evidence="1 2">DSM 18423</strain>
    </source>
</reference>
<keyword evidence="2" id="KW-1185">Reference proteome</keyword>
<dbReference type="RefSeq" id="WP_142082270.1">
    <property type="nucleotide sequence ID" value="NZ_VFPT01000001.1"/>
</dbReference>
<evidence type="ECO:0000313" key="2">
    <source>
        <dbReference type="Proteomes" id="UP000320582"/>
    </source>
</evidence>
<sequence length="99" mass="10869">MLEGFEEWFAIRNQHSDDDIWPGKLKFSEDTGIMLEAIRHLDSGNHSDAPCCDKGTITGYLDYQRPTTIIDPWVQSQGGGSIGVDTPVIPSSSTKSISV</sequence>